<reference evidence="2" key="1">
    <citation type="submission" date="2019-06" db="EMBL/GenBank/DDBJ databases">
        <authorList>
            <person name="Zheng W."/>
        </authorList>
    </citation>
    <scope>NUCLEOTIDE SEQUENCE</scope>
    <source>
        <strain evidence="2">QDHG01</strain>
    </source>
</reference>
<sequence>MSLTLLSICLHLSLMVLSISTFSPSNHSLSIRLNSMGSNFSIRYSSSRLYSASLVSNPYNASFVLSFSLCSPALLSLSSCIILTILCCSSIHSYCTRCICSASSCLCSKMSLYALLRAACADSALTQSLPISCLWPFASTER</sequence>
<dbReference type="EMBL" id="RRYP01006336">
    <property type="protein sequence ID" value="TNV81284.1"/>
    <property type="molecule type" value="Genomic_DNA"/>
</dbReference>
<name>A0A8J8NV63_HALGN</name>
<protein>
    <recommendedName>
        <fullName evidence="4">Secreted protein</fullName>
    </recommendedName>
</protein>
<evidence type="ECO:0000256" key="1">
    <source>
        <dbReference type="SAM" id="SignalP"/>
    </source>
</evidence>
<dbReference type="Proteomes" id="UP000785679">
    <property type="component" value="Unassembled WGS sequence"/>
</dbReference>
<gene>
    <name evidence="2" type="ORF">FGO68_gene8139</name>
</gene>
<evidence type="ECO:0000313" key="3">
    <source>
        <dbReference type="Proteomes" id="UP000785679"/>
    </source>
</evidence>
<feature type="signal peptide" evidence="1">
    <location>
        <begin position="1"/>
        <end position="18"/>
    </location>
</feature>
<evidence type="ECO:0008006" key="4">
    <source>
        <dbReference type="Google" id="ProtNLM"/>
    </source>
</evidence>
<evidence type="ECO:0000313" key="2">
    <source>
        <dbReference type="EMBL" id="TNV81284.1"/>
    </source>
</evidence>
<keyword evidence="3" id="KW-1185">Reference proteome</keyword>
<accession>A0A8J8NV63</accession>
<proteinExistence type="predicted"/>
<organism evidence="2 3">
    <name type="scientific">Halteria grandinella</name>
    <dbReference type="NCBI Taxonomy" id="5974"/>
    <lineage>
        <taxon>Eukaryota</taxon>
        <taxon>Sar</taxon>
        <taxon>Alveolata</taxon>
        <taxon>Ciliophora</taxon>
        <taxon>Intramacronucleata</taxon>
        <taxon>Spirotrichea</taxon>
        <taxon>Stichotrichia</taxon>
        <taxon>Sporadotrichida</taxon>
        <taxon>Halteriidae</taxon>
        <taxon>Halteria</taxon>
    </lineage>
</organism>
<feature type="chain" id="PRO_5035199375" description="Secreted protein" evidence="1">
    <location>
        <begin position="19"/>
        <end position="142"/>
    </location>
</feature>
<comment type="caution">
    <text evidence="2">The sequence shown here is derived from an EMBL/GenBank/DDBJ whole genome shotgun (WGS) entry which is preliminary data.</text>
</comment>
<dbReference type="AlphaFoldDB" id="A0A8J8NV63"/>
<keyword evidence="1" id="KW-0732">Signal</keyword>